<evidence type="ECO:0000259" key="3">
    <source>
        <dbReference type="Pfam" id="PF12528"/>
    </source>
</evidence>
<keyword evidence="2" id="KW-0812">Transmembrane</keyword>
<comment type="subcellular location">
    <subcellularLocation>
        <location evidence="1">Membrane</location>
        <topology evidence="1">Single-pass membrane protein</topology>
    </subcellularLocation>
</comment>
<accession>A0ABV1PKF9</accession>
<evidence type="ECO:0000256" key="1">
    <source>
        <dbReference type="ARBA" id="ARBA00004167"/>
    </source>
</evidence>
<keyword evidence="5" id="KW-1185">Reference proteome</keyword>
<organism evidence="4 5">
    <name type="scientific">Franconibacter daqui</name>
    <dbReference type="NCBI Taxonomy" id="2047724"/>
    <lineage>
        <taxon>Bacteria</taxon>
        <taxon>Pseudomonadati</taxon>
        <taxon>Pseudomonadota</taxon>
        <taxon>Gammaproteobacteria</taxon>
        <taxon>Enterobacterales</taxon>
        <taxon>Enterobacteriaceae</taxon>
        <taxon>Franconibacter</taxon>
    </lineage>
</organism>
<dbReference type="InterPro" id="IPR022204">
    <property type="entry name" value="PpdC-like_C"/>
</dbReference>
<dbReference type="Proteomes" id="UP001447374">
    <property type="component" value="Unassembled WGS sequence"/>
</dbReference>
<evidence type="ECO:0000256" key="2">
    <source>
        <dbReference type="SAM" id="Phobius"/>
    </source>
</evidence>
<comment type="caution">
    <text evidence="4">The sequence shown here is derived from an EMBL/GenBank/DDBJ whole genome shotgun (WGS) entry which is preliminary data.</text>
</comment>
<dbReference type="InterPro" id="IPR012902">
    <property type="entry name" value="N_methyl_site"/>
</dbReference>
<dbReference type="NCBIfam" id="NF007660">
    <property type="entry name" value="PRK10332.1"/>
    <property type="match status" value="1"/>
</dbReference>
<gene>
    <name evidence="4" type="ORF">ABQG75_06250</name>
</gene>
<name>A0ABV1PKF9_9ENTR</name>
<sequence>MSASRRAVSQAGFSLPEVLVAMVLFIMVTVSLSGFYRSLAMGFQSQWQARQLWRFASQQTEIAPPALPQGWKATRLQTSSAGCVSISVIVTSPTGRQGQLARLHCPSGQ</sequence>
<feature type="transmembrane region" description="Helical" evidence="2">
    <location>
        <begin position="18"/>
        <end position="36"/>
    </location>
</feature>
<dbReference type="RefSeq" id="WP_071788445.1">
    <property type="nucleotide sequence ID" value="NZ_BMKJ01000002.1"/>
</dbReference>
<proteinExistence type="predicted"/>
<dbReference type="NCBIfam" id="TIGR02532">
    <property type="entry name" value="IV_pilin_GFxxxE"/>
    <property type="match status" value="1"/>
</dbReference>
<dbReference type="Pfam" id="PF12528">
    <property type="entry name" value="T2SSppdC"/>
    <property type="match status" value="1"/>
</dbReference>
<dbReference type="Pfam" id="PF07963">
    <property type="entry name" value="N_methyl"/>
    <property type="match status" value="1"/>
</dbReference>
<feature type="domain" description="Prepilin peptidase dependent protein C-like C-terminal" evidence="3">
    <location>
        <begin position="35"/>
        <end position="106"/>
    </location>
</feature>
<keyword evidence="2" id="KW-1133">Transmembrane helix</keyword>
<reference evidence="4 5" key="1">
    <citation type="submission" date="2024-06" db="EMBL/GenBank/DDBJ databases">
        <title>Fanconibacter daqui strain Q02 whole shotgun sequencing project.</title>
        <authorList>
            <person name="Rodrigues J.W.A."/>
            <person name="Viana L.C."/>
            <person name="Vieira E.C."/>
            <person name="Souza F.O.L."/>
            <person name="Alegria O.C."/>
            <person name="Patroca S."/>
            <person name="Cruz A.C.R."/>
            <person name="Nunes A.R.C."/>
        </authorList>
    </citation>
    <scope>NUCLEOTIDE SEQUENCE [LARGE SCALE GENOMIC DNA]</scope>
    <source>
        <strain evidence="4 5">Q02</strain>
    </source>
</reference>
<dbReference type="EMBL" id="JBEHGX010000002">
    <property type="protein sequence ID" value="MER0125337.1"/>
    <property type="molecule type" value="Genomic_DNA"/>
</dbReference>
<protein>
    <submittedName>
        <fullName evidence="4">Prepilin-type N-terminal cleavage/methylation domain-containing protein</fullName>
    </submittedName>
</protein>
<evidence type="ECO:0000313" key="4">
    <source>
        <dbReference type="EMBL" id="MER0125337.1"/>
    </source>
</evidence>
<keyword evidence="2" id="KW-0472">Membrane</keyword>
<dbReference type="PROSITE" id="PS00409">
    <property type="entry name" value="PROKAR_NTER_METHYL"/>
    <property type="match status" value="1"/>
</dbReference>
<evidence type="ECO:0000313" key="5">
    <source>
        <dbReference type="Proteomes" id="UP001447374"/>
    </source>
</evidence>